<dbReference type="NCBIfam" id="NF040761">
    <property type="entry name" value="AgaF"/>
    <property type="match status" value="1"/>
</dbReference>
<dbReference type="RefSeq" id="WP_070929388.1">
    <property type="nucleotide sequence ID" value="NZ_JBALHY010000004.1"/>
</dbReference>
<keyword evidence="10" id="KW-1185">Reference proteome</keyword>
<dbReference type="Pfam" id="PF03610">
    <property type="entry name" value="EIIA-man"/>
    <property type="match status" value="1"/>
</dbReference>
<dbReference type="InterPro" id="IPR033887">
    <property type="entry name" value="PTS_IIA_man"/>
</dbReference>
<evidence type="ECO:0000256" key="2">
    <source>
        <dbReference type="ARBA" id="ARBA00022448"/>
    </source>
</evidence>
<dbReference type="PANTHER" id="PTHR33799:SF1">
    <property type="entry name" value="PTS SYSTEM MANNOSE-SPECIFIC EIIAB COMPONENT-RELATED"/>
    <property type="match status" value="1"/>
</dbReference>
<dbReference type="InterPro" id="IPR051471">
    <property type="entry name" value="Bacterial_PTS_sugar_comp"/>
</dbReference>
<dbReference type="Proteomes" id="UP000179588">
    <property type="component" value="Unassembled WGS sequence"/>
</dbReference>
<evidence type="ECO:0000313" key="9">
    <source>
        <dbReference type="EMBL" id="OHT22903.1"/>
    </source>
</evidence>
<reference evidence="9 10" key="1">
    <citation type="submission" date="2016-03" db="EMBL/GenBank/DDBJ databases">
        <title>Genome sequence of Providencia stuartii strain, isolated from the salivary glands of larval Lucilia sericata.</title>
        <authorList>
            <person name="Yuan Y."/>
            <person name="Zhang Y."/>
            <person name="Fu S."/>
            <person name="Crippen T.L."/>
            <person name="Visi D."/>
            <person name="Benbow M.E."/>
            <person name="Allen M."/>
            <person name="Tomberlin J.K."/>
            <person name="Sze S.-H."/>
            <person name="Tarone A.M."/>
        </authorList>
    </citation>
    <scope>NUCLEOTIDE SEQUENCE [LARGE SCALE GENOMIC DNA]</scope>
    <source>
        <strain evidence="9 10">Crippen</strain>
    </source>
</reference>
<dbReference type="OrthoDB" id="3183705at2"/>
<keyword evidence="3" id="KW-0963">Cytoplasm</keyword>
<dbReference type="SUPFAM" id="SSF53062">
    <property type="entry name" value="PTS system fructose IIA component-like"/>
    <property type="match status" value="1"/>
</dbReference>
<comment type="caution">
    <text evidence="9">The sequence shown here is derived from an EMBL/GenBank/DDBJ whole genome shotgun (WGS) entry which is preliminary data.</text>
</comment>
<dbReference type="GO" id="GO:0016020">
    <property type="term" value="C:membrane"/>
    <property type="evidence" value="ECO:0007669"/>
    <property type="project" value="InterPro"/>
</dbReference>
<evidence type="ECO:0000256" key="4">
    <source>
        <dbReference type="ARBA" id="ARBA00022597"/>
    </source>
</evidence>
<protein>
    <submittedName>
        <fullName evidence="9">PTS N-acetylgalactosamine transporter subunit IIA</fullName>
    </submittedName>
</protein>
<gene>
    <name evidence="9" type="ORF">A3Q29_08080</name>
</gene>
<keyword evidence="7" id="KW-0418">Kinase</keyword>
<dbReference type="InterPro" id="IPR036662">
    <property type="entry name" value="PTS_EIIA_man-typ_sf"/>
</dbReference>
<keyword evidence="2" id="KW-0813">Transport</keyword>
<name>A0A1S1HNP1_PROST</name>
<evidence type="ECO:0000256" key="5">
    <source>
        <dbReference type="ARBA" id="ARBA00022679"/>
    </source>
</evidence>
<feature type="domain" description="PTS EIIA type-4" evidence="8">
    <location>
        <begin position="1"/>
        <end position="124"/>
    </location>
</feature>
<evidence type="ECO:0000256" key="1">
    <source>
        <dbReference type="ARBA" id="ARBA00004496"/>
    </source>
</evidence>
<dbReference type="PROSITE" id="PS51096">
    <property type="entry name" value="PTS_EIIA_TYPE_4"/>
    <property type="match status" value="1"/>
</dbReference>
<organism evidence="9 10">
    <name type="scientific">Providencia stuartii</name>
    <dbReference type="NCBI Taxonomy" id="588"/>
    <lineage>
        <taxon>Bacteria</taxon>
        <taxon>Pseudomonadati</taxon>
        <taxon>Pseudomonadota</taxon>
        <taxon>Gammaproteobacteria</taxon>
        <taxon>Enterobacterales</taxon>
        <taxon>Morganellaceae</taxon>
        <taxon>Providencia</taxon>
    </lineage>
</organism>
<dbReference type="GO" id="GO:0016301">
    <property type="term" value="F:kinase activity"/>
    <property type="evidence" value="ECO:0007669"/>
    <property type="project" value="UniProtKB-KW"/>
</dbReference>
<keyword evidence="4" id="KW-0762">Sugar transport</keyword>
<dbReference type="CDD" id="cd00006">
    <property type="entry name" value="PTS_IIA_man"/>
    <property type="match status" value="1"/>
</dbReference>
<dbReference type="Gene3D" id="3.40.50.510">
    <property type="entry name" value="Phosphotransferase system, mannose-type IIA component"/>
    <property type="match status" value="1"/>
</dbReference>
<evidence type="ECO:0000259" key="8">
    <source>
        <dbReference type="PROSITE" id="PS51096"/>
    </source>
</evidence>
<evidence type="ECO:0000256" key="7">
    <source>
        <dbReference type="ARBA" id="ARBA00022777"/>
    </source>
</evidence>
<proteinExistence type="predicted"/>
<accession>A0A1S1HNP1</accession>
<evidence type="ECO:0000313" key="10">
    <source>
        <dbReference type="Proteomes" id="UP000179588"/>
    </source>
</evidence>
<comment type="subcellular location">
    <subcellularLocation>
        <location evidence="1">Cytoplasm</location>
    </subcellularLocation>
</comment>
<dbReference type="PANTHER" id="PTHR33799">
    <property type="entry name" value="PTS PERMEASE-RELATED-RELATED"/>
    <property type="match status" value="1"/>
</dbReference>
<keyword evidence="5" id="KW-0808">Transferase</keyword>
<dbReference type="GO" id="GO:0009401">
    <property type="term" value="P:phosphoenolpyruvate-dependent sugar phosphotransferase system"/>
    <property type="evidence" value="ECO:0007669"/>
    <property type="project" value="UniProtKB-KW"/>
</dbReference>
<keyword evidence="6" id="KW-0598">Phosphotransferase system</keyword>
<dbReference type="InterPro" id="IPR004701">
    <property type="entry name" value="PTS_EIIA_man-typ"/>
</dbReference>
<dbReference type="EMBL" id="LVIE01000201">
    <property type="protein sequence ID" value="OHT22903.1"/>
    <property type="molecule type" value="Genomic_DNA"/>
</dbReference>
<dbReference type="GO" id="GO:0005737">
    <property type="term" value="C:cytoplasm"/>
    <property type="evidence" value="ECO:0007669"/>
    <property type="project" value="UniProtKB-SubCell"/>
</dbReference>
<sequence>MLGVVITGHGRFASGLLQAIEQVIGSQEQCIAIDFTEGICIDTLRQALTIASLQCDQGDGVIFLTDLLGGSPFRQASLLTLKNAHYQVITGANMQMVAEVMPERSNMSAVEFRDKALEAGHRGLTSLWHEQQREKHFIGSCDGL</sequence>
<evidence type="ECO:0000256" key="6">
    <source>
        <dbReference type="ARBA" id="ARBA00022683"/>
    </source>
</evidence>
<evidence type="ECO:0000256" key="3">
    <source>
        <dbReference type="ARBA" id="ARBA00022490"/>
    </source>
</evidence>
<dbReference type="AlphaFoldDB" id="A0A1S1HNP1"/>